<dbReference type="eggNOG" id="ENOG5031CMK">
    <property type="taxonomic scope" value="Bacteria"/>
</dbReference>
<reference evidence="2 3" key="1">
    <citation type="submission" date="2011-09" db="EMBL/GenBank/DDBJ databases">
        <title>The draft genome of Treponema saccharophilum DSM 2985.</title>
        <authorList>
            <consortium name="US DOE Joint Genome Institute (JGI-PGF)"/>
            <person name="Lucas S."/>
            <person name="Copeland A."/>
            <person name="Lapidus A."/>
            <person name="Glavina del Rio T."/>
            <person name="Dalin E."/>
            <person name="Tice H."/>
            <person name="Bruce D."/>
            <person name="Goodwin L."/>
            <person name="Pitluck S."/>
            <person name="Peters L."/>
            <person name="Kyrpides N."/>
            <person name="Mavromatis K."/>
            <person name="Ivanova N."/>
            <person name="Markowitz V."/>
            <person name="Cheng J.-F."/>
            <person name="Hugenholtz P."/>
            <person name="Woyke T."/>
            <person name="Wu D."/>
            <person name="Gronow S."/>
            <person name="Wellnitz S."/>
            <person name="Brambilla E."/>
            <person name="Klenk H.-P."/>
            <person name="Eisen J.A."/>
        </authorList>
    </citation>
    <scope>NUCLEOTIDE SEQUENCE [LARGE SCALE GENOMIC DNA]</scope>
    <source>
        <strain evidence="2 3">DSM 2985</strain>
    </source>
</reference>
<evidence type="ECO:0000313" key="2">
    <source>
        <dbReference type="EMBL" id="EIC01231.1"/>
    </source>
</evidence>
<dbReference type="PATRIC" id="fig|907348.3.peg.2125"/>
<gene>
    <name evidence="2" type="ORF">TresaDRAFT_0368</name>
</gene>
<feature type="transmembrane region" description="Helical" evidence="1">
    <location>
        <begin position="177"/>
        <end position="196"/>
    </location>
</feature>
<keyword evidence="1" id="KW-0472">Membrane</keyword>
<keyword evidence="1" id="KW-0812">Transmembrane</keyword>
<dbReference type="Proteomes" id="UP000003571">
    <property type="component" value="Unassembled WGS sequence"/>
</dbReference>
<feature type="transmembrane region" description="Helical" evidence="1">
    <location>
        <begin position="139"/>
        <end position="157"/>
    </location>
</feature>
<sequence>MMSRFRILFFWAACAAVCLFSFPLFFFLGKMPSSGGRLWDGYRVLHVSGPVSESAVLSVLEESGCASVVSSSSSFVPVHFGDGYAVRRNAFFSDAEGGAMLFYIPDSDESCLPVAVSALCALDGVSAGTDGGGHGGYPAVPVVILLAAVLGALPFVRPRRVFLAASAFPVALVISRPFLSVALACAFSIICSAAVLRKLRRFDFAGALFRSVPALSAALLPFLILLISGAGNAVLYVVSVADSLACLYLFDSVRDMTLGFFPCRRRLAPVAAGRFAASAFLAAAFVCVVACTGGMDSGFGGFSFGISAPSVSSAPKIPAPVADGAGTELPCRDDFFAWRWSEASWPYRRLSALGSSGSEKAEDGDFVSVVDFEESPEGLIVPVERTVLSYDDDFRSSVSAEVMAAGDSLEKVILSQGERGFAFVPADSASGGEQFGLLSALLYLLIPLAFVVYHFVIVKKSGLKNGFSV</sequence>
<dbReference type="STRING" id="907348.TresaDRAFT_0368"/>
<accession>H7EME6</accession>
<feature type="transmembrane region" description="Helical" evidence="1">
    <location>
        <begin position="208"/>
        <end position="227"/>
    </location>
</feature>
<evidence type="ECO:0000256" key="1">
    <source>
        <dbReference type="SAM" id="Phobius"/>
    </source>
</evidence>
<keyword evidence="1" id="KW-1133">Transmembrane helix</keyword>
<evidence type="ECO:0000313" key="3">
    <source>
        <dbReference type="Proteomes" id="UP000003571"/>
    </source>
</evidence>
<name>H7EME6_9SPIR</name>
<comment type="caution">
    <text evidence="2">The sequence shown here is derived from an EMBL/GenBank/DDBJ whole genome shotgun (WGS) entry which is preliminary data.</text>
</comment>
<proteinExistence type="predicted"/>
<feature type="transmembrane region" description="Helical" evidence="1">
    <location>
        <begin position="435"/>
        <end position="456"/>
    </location>
</feature>
<dbReference type="AlphaFoldDB" id="H7EME6"/>
<protein>
    <submittedName>
        <fullName evidence="2">Uncharacterized protein</fullName>
    </submittedName>
</protein>
<feature type="transmembrane region" description="Helical" evidence="1">
    <location>
        <begin position="271"/>
        <end position="295"/>
    </location>
</feature>
<feature type="transmembrane region" description="Helical" evidence="1">
    <location>
        <begin position="6"/>
        <end position="28"/>
    </location>
</feature>
<dbReference type="EMBL" id="AGRW01000051">
    <property type="protein sequence ID" value="EIC01231.1"/>
    <property type="molecule type" value="Genomic_DNA"/>
</dbReference>
<keyword evidence="3" id="KW-1185">Reference proteome</keyword>
<organism evidence="2 3">
    <name type="scientific">Treponema saccharophilum DSM 2985</name>
    <dbReference type="NCBI Taxonomy" id="907348"/>
    <lineage>
        <taxon>Bacteria</taxon>
        <taxon>Pseudomonadati</taxon>
        <taxon>Spirochaetota</taxon>
        <taxon>Spirochaetia</taxon>
        <taxon>Spirochaetales</taxon>
        <taxon>Treponemataceae</taxon>
        <taxon>Treponema</taxon>
    </lineage>
</organism>